<feature type="compositionally biased region" description="Pro residues" evidence="1">
    <location>
        <begin position="26"/>
        <end position="43"/>
    </location>
</feature>
<sequence length="190" mass="21269">MGCVRPWRAFPAIPALQARPTHRQTPPAPNHPIPPPAPQPSQPSPKQSSNSSGRPVTLLLSPSTLCTTVCARLTRPRQTPKPMLLRRLSWLAARSRTPPARLDFCTSHSSSLRPEARPEGCVRDDRGPSNTRRGRMPRLPRLPPLHTQCSVFSVCLLVFRVSVFTTRSVCVYPVPHIQLCRYWSVSFCRP</sequence>
<gene>
    <name evidence="2" type="ORF">EXIGLDRAFT_113815</name>
</gene>
<feature type="region of interest" description="Disordered" evidence="1">
    <location>
        <begin position="13"/>
        <end position="58"/>
    </location>
</feature>
<reference evidence="2 3" key="1">
    <citation type="journal article" date="2016" name="Mol. Biol. Evol.">
        <title>Comparative Genomics of Early-Diverging Mushroom-Forming Fungi Provides Insights into the Origins of Lignocellulose Decay Capabilities.</title>
        <authorList>
            <person name="Nagy L.G."/>
            <person name="Riley R."/>
            <person name="Tritt A."/>
            <person name="Adam C."/>
            <person name="Daum C."/>
            <person name="Floudas D."/>
            <person name="Sun H."/>
            <person name="Yadav J.S."/>
            <person name="Pangilinan J."/>
            <person name="Larsson K.H."/>
            <person name="Matsuura K."/>
            <person name="Barry K."/>
            <person name="Labutti K."/>
            <person name="Kuo R."/>
            <person name="Ohm R.A."/>
            <person name="Bhattacharya S.S."/>
            <person name="Shirouzu T."/>
            <person name="Yoshinaga Y."/>
            <person name="Martin F.M."/>
            <person name="Grigoriev I.V."/>
            <person name="Hibbett D.S."/>
        </authorList>
    </citation>
    <scope>NUCLEOTIDE SEQUENCE [LARGE SCALE GENOMIC DNA]</scope>
    <source>
        <strain evidence="2 3">HHB12029</strain>
    </source>
</reference>
<keyword evidence="3" id="KW-1185">Reference proteome</keyword>
<organism evidence="2 3">
    <name type="scientific">Exidia glandulosa HHB12029</name>
    <dbReference type="NCBI Taxonomy" id="1314781"/>
    <lineage>
        <taxon>Eukaryota</taxon>
        <taxon>Fungi</taxon>
        <taxon>Dikarya</taxon>
        <taxon>Basidiomycota</taxon>
        <taxon>Agaricomycotina</taxon>
        <taxon>Agaricomycetes</taxon>
        <taxon>Auriculariales</taxon>
        <taxon>Exidiaceae</taxon>
        <taxon>Exidia</taxon>
    </lineage>
</organism>
<proteinExistence type="predicted"/>
<dbReference type="AlphaFoldDB" id="A0A165GNE9"/>
<feature type="compositionally biased region" description="Low complexity" evidence="1">
    <location>
        <begin position="44"/>
        <end position="58"/>
    </location>
</feature>
<feature type="compositionally biased region" description="Basic and acidic residues" evidence="1">
    <location>
        <begin position="114"/>
        <end position="127"/>
    </location>
</feature>
<feature type="region of interest" description="Disordered" evidence="1">
    <location>
        <begin position="106"/>
        <end position="139"/>
    </location>
</feature>
<evidence type="ECO:0000256" key="1">
    <source>
        <dbReference type="SAM" id="MobiDB-lite"/>
    </source>
</evidence>
<dbReference type="InParanoid" id="A0A165GNE9"/>
<dbReference type="EMBL" id="KV426041">
    <property type="protein sequence ID" value="KZV90775.1"/>
    <property type="molecule type" value="Genomic_DNA"/>
</dbReference>
<dbReference type="Proteomes" id="UP000077266">
    <property type="component" value="Unassembled WGS sequence"/>
</dbReference>
<evidence type="ECO:0000313" key="2">
    <source>
        <dbReference type="EMBL" id="KZV90775.1"/>
    </source>
</evidence>
<protein>
    <submittedName>
        <fullName evidence="2">Uncharacterized protein</fullName>
    </submittedName>
</protein>
<name>A0A165GNE9_EXIGL</name>
<accession>A0A165GNE9</accession>
<evidence type="ECO:0000313" key="3">
    <source>
        <dbReference type="Proteomes" id="UP000077266"/>
    </source>
</evidence>